<accession>A0AAD6YP61</accession>
<comment type="caution">
    <text evidence="6">The sequence shown here is derived from an EMBL/GenBank/DDBJ whole genome shotgun (WGS) entry which is preliminary data.</text>
</comment>
<evidence type="ECO:0000256" key="3">
    <source>
        <dbReference type="SAM" id="MobiDB-lite"/>
    </source>
</evidence>
<evidence type="ECO:0000259" key="5">
    <source>
        <dbReference type="PROSITE" id="PS50142"/>
    </source>
</evidence>
<dbReference type="Pfam" id="PF00035">
    <property type="entry name" value="dsrm"/>
    <property type="match status" value="1"/>
</dbReference>
<dbReference type="AlphaFoldDB" id="A0AAD6YP61"/>
<organism evidence="6 7">
    <name type="scientific">Mycena pura</name>
    <dbReference type="NCBI Taxonomy" id="153505"/>
    <lineage>
        <taxon>Eukaryota</taxon>
        <taxon>Fungi</taxon>
        <taxon>Dikarya</taxon>
        <taxon>Basidiomycota</taxon>
        <taxon>Agaricomycotina</taxon>
        <taxon>Agaricomycetes</taxon>
        <taxon>Agaricomycetidae</taxon>
        <taxon>Agaricales</taxon>
        <taxon>Marasmiineae</taxon>
        <taxon>Mycenaceae</taxon>
        <taxon>Mycena</taxon>
    </lineage>
</organism>
<dbReference type="SUPFAM" id="SSF54768">
    <property type="entry name" value="dsRNA-binding domain-like"/>
    <property type="match status" value="1"/>
</dbReference>
<sequence>MRIPALPKIEGDVDVILDIYSHQSLKGDNHMNEEYGNLDRLVEIGGRVVDMTLAVHFFHKRPMLLAEQIADEMQMAASDAKLREWLSAWNIKSKFRAAPGTCEILESPDDMHKFFKAYVGALYIRNGVGQVQAWISALVDPNADINSFGTPPPPIGLPPPQPGHTGSPPPTQNFSLLMMNQIAAQKGLSVTYPAEQVAGSSHNPTWKVSCCINGERKGEGTARNQKTAKEEAARQAFTVLRW</sequence>
<dbReference type="EMBL" id="JARJCW010000004">
    <property type="protein sequence ID" value="KAJ7225387.1"/>
    <property type="molecule type" value="Genomic_DNA"/>
</dbReference>
<reference evidence="6" key="1">
    <citation type="submission" date="2023-03" db="EMBL/GenBank/DDBJ databases">
        <title>Massive genome expansion in bonnet fungi (Mycena s.s.) driven by repeated elements and novel gene families across ecological guilds.</title>
        <authorList>
            <consortium name="Lawrence Berkeley National Laboratory"/>
            <person name="Harder C.B."/>
            <person name="Miyauchi S."/>
            <person name="Viragh M."/>
            <person name="Kuo A."/>
            <person name="Thoen E."/>
            <person name="Andreopoulos B."/>
            <person name="Lu D."/>
            <person name="Skrede I."/>
            <person name="Drula E."/>
            <person name="Henrissat B."/>
            <person name="Morin E."/>
            <person name="Kohler A."/>
            <person name="Barry K."/>
            <person name="LaButti K."/>
            <person name="Morin E."/>
            <person name="Salamov A."/>
            <person name="Lipzen A."/>
            <person name="Mereny Z."/>
            <person name="Hegedus B."/>
            <person name="Baldrian P."/>
            <person name="Stursova M."/>
            <person name="Weitz H."/>
            <person name="Taylor A."/>
            <person name="Grigoriev I.V."/>
            <person name="Nagy L.G."/>
            <person name="Martin F."/>
            <person name="Kauserud H."/>
        </authorList>
    </citation>
    <scope>NUCLEOTIDE SEQUENCE</scope>
    <source>
        <strain evidence="6">9144</strain>
    </source>
</reference>
<dbReference type="InterPro" id="IPR000999">
    <property type="entry name" value="RNase_III_dom"/>
</dbReference>
<dbReference type="SMART" id="SM00358">
    <property type="entry name" value="DSRM"/>
    <property type="match status" value="1"/>
</dbReference>
<feature type="domain" description="RNase III" evidence="5">
    <location>
        <begin position="1"/>
        <end position="127"/>
    </location>
</feature>
<dbReference type="Gene3D" id="3.30.160.20">
    <property type="match status" value="1"/>
</dbReference>
<protein>
    <recommendedName>
        <fullName evidence="8">DRBM domain-containing protein</fullName>
    </recommendedName>
</protein>
<keyword evidence="7" id="KW-1185">Reference proteome</keyword>
<evidence type="ECO:0000313" key="6">
    <source>
        <dbReference type="EMBL" id="KAJ7225387.1"/>
    </source>
</evidence>
<name>A0AAD6YP61_9AGAR</name>
<feature type="compositionally biased region" description="Pro residues" evidence="3">
    <location>
        <begin position="150"/>
        <end position="169"/>
    </location>
</feature>
<dbReference type="GO" id="GO:0006396">
    <property type="term" value="P:RNA processing"/>
    <property type="evidence" value="ECO:0007669"/>
    <property type="project" value="InterPro"/>
</dbReference>
<dbReference type="Gene3D" id="1.10.1520.10">
    <property type="entry name" value="Ribonuclease III domain"/>
    <property type="match status" value="1"/>
</dbReference>
<feature type="domain" description="DRBM" evidence="4">
    <location>
        <begin position="174"/>
        <end position="242"/>
    </location>
</feature>
<dbReference type="SUPFAM" id="SSF69065">
    <property type="entry name" value="RNase III domain-like"/>
    <property type="match status" value="1"/>
</dbReference>
<dbReference type="InterPro" id="IPR014720">
    <property type="entry name" value="dsRBD_dom"/>
</dbReference>
<proteinExistence type="predicted"/>
<evidence type="ECO:0000259" key="4">
    <source>
        <dbReference type="PROSITE" id="PS50137"/>
    </source>
</evidence>
<gene>
    <name evidence="6" type="ORF">GGX14DRAFT_420242</name>
</gene>
<evidence type="ECO:0008006" key="8">
    <source>
        <dbReference type="Google" id="ProtNLM"/>
    </source>
</evidence>
<dbReference type="GO" id="GO:0003723">
    <property type="term" value="F:RNA binding"/>
    <property type="evidence" value="ECO:0007669"/>
    <property type="project" value="UniProtKB-UniRule"/>
</dbReference>
<feature type="region of interest" description="Disordered" evidence="3">
    <location>
        <begin position="147"/>
        <end position="169"/>
    </location>
</feature>
<dbReference type="PROSITE" id="PS50137">
    <property type="entry name" value="DS_RBD"/>
    <property type="match status" value="1"/>
</dbReference>
<dbReference type="PROSITE" id="PS50142">
    <property type="entry name" value="RNASE_3_2"/>
    <property type="match status" value="1"/>
</dbReference>
<dbReference type="GO" id="GO:0004525">
    <property type="term" value="F:ribonuclease III activity"/>
    <property type="evidence" value="ECO:0007669"/>
    <property type="project" value="InterPro"/>
</dbReference>
<evidence type="ECO:0000256" key="2">
    <source>
        <dbReference type="PROSITE-ProRule" id="PRU00266"/>
    </source>
</evidence>
<dbReference type="Proteomes" id="UP001219525">
    <property type="component" value="Unassembled WGS sequence"/>
</dbReference>
<keyword evidence="1 2" id="KW-0694">RNA-binding</keyword>
<evidence type="ECO:0000313" key="7">
    <source>
        <dbReference type="Proteomes" id="UP001219525"/>
    </source>
</evidence>
<dbReference type="InterPro" id="IPR036389">
    <property type="entry name" value="RNase_III_sf"/>
</dbReference>
<evidence type="ECO:0000256" key="1">
    <source>
        <dbReference type="ARBA" id="ARBA00022884"/>
    </source>
</evidence>